<dbReference type="GO" id="GO:0035556">
    <property type="term" value="P:intracellular signal transduction"/>
    <property type="evidence" value="ECO:0007669"/>
    <property type="project" value="InterPro"/>
</dbReference>
<reference evidence="10" key="1">
    <citation type="submission" date="2006-10" db="EMBL/GenBank/DDBJ databases">
        <authorList>
            <person name="Amadeo P."/>
            <person name="Zhao Q."/>
            <person name="Wortman J."/>
            <person name="Fraser-Liggett C."/>
            <person name="Carlton J."/>
        </authorList>
    </citation>
    <scope>NUCLEOTIDE SEQUENCE</scope>
    <source>
        <strain evidence="10">G3</strain>
    </source>
</reference>
<dbReference type="Pfam" id="PF13426">
    <property type="entry name" value="PAS_9"/>
    <property type="match status" value="1"/>
</dbReference>
<dbReference type="VEuPathDB" id="TrichDB:TVAG_399750"/>
<keyword evidence="11" id="KW-1185">Reference proteome</keyword>
<organism evidence="10 11">
    <name type="scientific">Trichomonas vaginalis (strain ATCC PRA-98 / G3)</name>
    <dbReference type="NCBI Taxonomy" id="412133"/>
    <lineage>
        <taxon>Eukaryota</taxon>
        <taxon>Metamonada</taxon>
        <taxon>Parabasalia</taxon>
        <taxon>Trichomonadida</taxon>
        <taxon>Trichomonadidae</taxon>
        <taxon>Trichomonas</taxon>
    </lineage>
</organism>
<evidence type="ECO:0000313" key="11">
    <source>
        <dbReference type="Proteomes" id="UP000001542"/>
    </source>
</evidence>
<keyword evidence="2 7" id="KW-0812">Transmembrane</keyword>
<dbReference type="NCBIfam" id="TIGR00229">
    <property type="entry name" value="sensory_box"/>
    <property type="match status" value="1"/>
</dbReference>
<dbReference type="SMART" id="SM00044">
    <property type="entry name" value="CYCc"/>
    <property type="match status" value="1"/>
</dbReference>
<dbReference type="Gene3D" id="3.30.70.1230">
    <property type="entry name" value="Nucleotide cyclase"/>
    <property type="match status" value="1"/>
</dbReference>
<evidence type="ECO:0000313" key="10">
    <source>
        <dbReference type="EMBL" id="EAX86010.1"/>
    </source>
</evidence>
<dbReference type="GO" id="GO:0007168">
    <property type="term" value="P:receptor guanylyl cyclase signaling pathway"/>
    <property type="evidence" value="ECO:0000318"/>
    <property type="project" value="GO_Central"/>
</dbReference>
<keyword evidence="3" id="KW-0547">Nucleotide-binding</keyword>
<feature type="transmembrane region" description="Helical" evidence="7">
    <location>
        <begin position="109"/>
        <end position="132"/>
    </location>
</feature>
<dbReference type="GO" id="GO:0000166">
    <property type="term" value="F:nucleotide binding"/>
    <property type="evidence" value="ECO:0007669"/>
    <property type="project" value="UniProtKB-KW"/>
</dbReference>
<dbReference type="OrthoDB" id="60033at2759"/>
<dbReference type="STRING" id="5722.A2GA06"/>
<keyword evidence="5 7" id="KW-0472">Membrane</keyword>
<comment type="subcellular location">
    <subcellularLocation>
        <location evidence="1">Membrane</location>
    </subcellularLocation>
</comment>
<feature type="transmembrane region" description="Helical" evidence="7">
    <location>
        <begin position="650"/>
        <end position="671"/>
    </location>
</feature>
<feature type="transmembrane region" description="Helical" evidence="7">
    <location>
        <begin position="218"/>
        <end position="240"/>
    </location>
</feature>
<feature type="domain" description="PAS" evidence="8">
    <location>
        <begin position="1219"/>
        <end position="1282"/>
    </location>
</feature>
<sequence>MAEASTDGKESLNPEVSSQPNLITKQKGFHLIDLIFPIYDQMMQVANYPSWVSSVITIFISLQMVFVSLWVYSPAAERTTGSWTKVYKVILSILAFQDPLDNTTSHMDAAYACLAVSIITSLWLVFMIFFHYKFYIIPRILTHISVFVLDVLELIFLIPSCYVLTHGVYALQTEYNSDYISEIIIGLVCFLTCSYHFYNGIFMKSRSVVLTNLTFQLYDYFAVFTWFGFSTCELILSPILRYFPDWYFIPLIFIHFLVAFYCSVRIAFFPFYTLFRNPTCMAIAIVTYTLDLSLLVLCFAKNLSYNSIIIAFLFMFLISYPLSRLYFSRQENRIKKQLSYTDDYERNITEYFNSLPILKHPLYTQMYVVVGMGCLCDYFVDGSLTDYIINNDMMESSLATMLQVVTYFPSYQMRLNQLYKILQNKRKLTFVNRFLIYQISKIRTRRLTTSNKDSLDALNRVKLRNEECKLAINSFWDKTSCTSAYMTEISQHLFDTNNYFKYVLENNPNNVGINNEYINFLVEAKCDFDEAIDQYQRTESILEGQNYNVDVSFRSLVNKFPKYLTDGIVDEFGRSNLSFDNVSDKDTEMMDAIINAKSSGRSYNTDDKDYIKDEEGDEHVARKILSHARSRPALYRAINDSKPSHSYYDLVFSLVCLVMNICFILIIYYSAKEKFWWRRESYQQLSFVSNSVFYAYYSNFYILSHWSAMNNRYEHSMSLLGPTSNDNNNLLVNSSLSYAELIYYCLDKGRTNLKEILADYSTRSQKWNPYQISGGLIKEQTRVIGCEDSDPNANISGSLTSQLIFVFFKQNFLAGDFKTTEIDNLFMNDHYCGIASTLNYVVNATKDVFKDLLSYNLNRSLNYQKEFKLWMIICSILVFVLNIPPFLVIIYTYKAMINNIIKILLNLPSKIKEEAKEPMMIHGTTNSEVKAVLRQRNPITRQILNTINIIFVLLIIVCIILLSFNNIKLNDSMNDMIKWYYYSIARLIYLNEIGNNAIQLILLGKNDLEHNCVITDELILDIQMNSKRLTQINNILMNGDETTSKSIGYDTSLDILQLENKCNVSEPATYHEMYSCLNTFSLLNYFTDMIDDLINQEKLRSGNLTTEFGENLIHILEHHLYPDVLNVCDRLSYLLENKFDQILFQSVIYLLLGAICVFANFAFDLTYVNSFNVAYRSLLRLMQRLPPQTLVSSSDLINFLRRNTTKTRENENWSISKGIVMSASECVIVTNTMGVIEIVNPAVNTNLGMTPDQMLGQNISNFAVSGDKNKINSLFSSLSESQNSAQDQNHFINDSSRSIPFNVSRFLVKEEKEVSFVFIMTNILDETKKRKAAETAKAKSEKLLYQILPKDIVLRLNRGEKDISFNINHSSVFFIDIVKFSQYSSHLSPSEIMQNLSLVFNNFDKIVVQFPLVNKIKLIGDVYMAASGIFHQDNSKEEHAESAVKCCLKCLKSMEDINTKLNSSLELRIGINSGGPLIGGVLGADKPTFDIIGDPINVAARLQSSDIPGRVQISQSIKELIKSNDFTIEERGEVFLKGKGNQITYFIYYANRALSEEQFSLNMFSGAI</sequence>
<reference evidence="10" key="2">
    <citation type="journal article" date="2007" name="Science">
        <title>Draft genome sequence of the sexually transmitted pathogen Trichomonas vaginalis.</title>
        <authorList>
            <person name="Carlton J.M."/>
            <person name="Hirt R.P."/>
            <person name="Silva J.C."/>
            <person name="Delcher A.L."/>
            <person name="Schatz M."/>
            <person name="Zhao Q."/>
            <person name="Wortman J.R."/>
            <person name="Bidwell S.L."/>
            <person name="Alsmark U.C.M."/>
            <person name="Besteiro S."/>
            <person name="Sicheritz-Ponten T."/>
            <person name="Noel C.J."/>
            <person name="Dacks J.B."/>
            <person name="Foster P.G."/>
            <person name="Simillion C."/>
            <person name="Van de Peer Y."/>
            <person name="Miranda-Saavedra D."/>
            <person name="Barton G.J."/>
            <person name="Westrop G.D."/>
            <person name="Mueller S."/>
            <person name="Dessi D."/>
            <person name="Fiori P.L."/>
            <person name="Ren Q."/>
            <person name="Paulsen I."/>
            <person name="Zhang H."/>
            <person name="Bastida-Corcuera F.D."/>
            <person name="Simoes-Barbosa A."/>
            <person name="Brown M.T."/>
            <person name="Hayes R.D."/>
            <person name="Mukherjee M."/>
            <person name="Okumura C.Y."/>
            <person name="Schneider R."/>
            <person name="Smith A.J."/>
            <person name="Vanacova S."/>
            <person name="Villalvazo M."/>
            <person name="Haas B.J."/>
            <person name="Pertea M."/>
            <person name="Feldblyum T.V."/>
            <person name="Utterback T.R."/>
            <person name="Shu C.L."/>
            <person name="Osoegawa K."/>
            <person name="de Jong P.J."/>
            <person name="Hrdy I."/>
            <person name="Horvathova L."/>
            <person name="Zubacova Z."/>
            <person name="Dolezal P."/>
            <person name="Malik S.B."/>
            <person name="Logsdon J.M. Jr."/>
            <person name="Henze K."/>
            <person name="Gupta A."/>
            <person name="Wang C.C."/>
            <person name="Dunne R.L."/>
            <person name="Upcroft J.A."/>
            <person name="Upcroft P."/>
            <person name="White O."/>
            <person name="Salzberg S.L."/>
            <person name="Tang P."/>
            <person name="Chiu C.-H."/>
            <person name="Lee Y.-S."/>
            <person name="Embley T.M."/>
            <person name="Coombs G.H."/>
            <person name="Mottram J.C."/>
            <person name="Tachezy J."/>
            <person name="Fraser-Liggett C.M."/>
            <person name="Johnson P.J."/>
        </authorList>
    </citation>
    <scope>NUCLEOTIDE SEQUENCE [LARGE SCALE GENOMIC DNA]</scope>
    <source>
        <strain evidence="10">G3</strain>
    </source>
</reference>
<feature type="transmembrane region" description="Helical" evidence="7">
    <location>
        <begin position="1142"/>
        <end position="1163"/>
    </location>
</feature>
<evidence type="ECO:0000256" key="4">
    <source>
        <dbReference type="ARBA" id="ARBA00022989"/>
    </source>
</evidence>
<dbReference type="GO" id="GO:0004383">
    <property type="term" value="F:guanylate cyclase activity"/>
    <property type="evidence" value="ECO:0000318"/>
    <property type="project" value="GO_Central"/>
</dbReference>
<dbReference type="Proteomes" id="UP000001542">
    <property type="component" value="Unassembled WGS sequence"/>
</dbReference>
<dbReference type="KEGG" id="tva:4743654"/>
<evidence type="ECO:0000259" key="9">
    <source>
        <dbReference type="PROSITE" id="PS50125"/>
    </source>
</evidence>
<feature type="transmembrane region" description="Helical" evidence="7">
    <location>
        <begin position="144"/>
        <end position="167"/>
    </location>
</feature>
<feature type="transmembrane region" description="Helical" evidence="7">
    <location>
        <begin position="246"/>
        <end position="268"/>
    </location>
</feature>
<dbReference type="SUPFAM" id="SSF55785">
    <property type="entry name" value="PYP-like sensor domain (PAS domain)"/>
    <property type="match status" value="1"/>
</dbReference>
<dbReference type="InParanoid" id="A2GA06"/>
<feature type="transmembrane region" description="Helical" evidence="7">
    <location>
        <begin position="179"/>
        <end position="198"/>
    </location>
</feature>
<evidence type="ECO:0000256" key="7">
    <source>
        <dbReference type="SAM" id="Phobius"/>
    </source>
</evidence>
<dbReference type="VEuPathDB" id="TrichDB:TVAGG3_0463220"/>
<evidence type="ECO:0000256" key="6">
    <source>
        <dbReference type="ARBA" id="ARBA00023239"/>
    </source>
</evidence>
<dbReference type="GO" id="GO:0001653">
    <property type="term" value="F:peptide receptor activity"/>
    <property type="evidence" value="ECO:0000318"/>
    <property type="project" value="GO_Central"/>
</dbReference>
<evidence type="ECO:0000256" key="2">
    <source>
        <dbReference type="ARBA" id="ARBA00022692"/>
    </source>
</evidence>
<dbReference type="Pfam" id="PF00211">
    <property type="entry name" value="Guanylate_cyc"/>
    <property type="match status" value="1"/>
</dbReference>
<gene>
    <name evidence="10" type="ORF">TVAG_399750</name>
</gene>
<evidence type="ECO:0000256" key="5">
    <source>
        <dbReference type="ARBA" id="ARBA00023136"/>
    </source>
</evidence>
<dbReference type="InterPro" id="IPR000014">
    <property type="entry name" value="PAS"/>
</dbReference>
<dbReference type="CDD" id="cd07302">
    <property type="entry name" value="CHD"/>
    <property type="match status" value="1"/>
</dbReference>
<dbReference type="SUPFAM" id="SSF55073">
    <property type="entry name" value="Nucleotide cyclase"/>
    <property type="match status" value="1"/>
</dbReference>
<feature type="transmembrane region" description="Helical" evidence="7">
    <location>
        <begin position="308"/>
        <end position="327"/>
    </location>
</feature>
<feature type="transmembrane region" description="Helical" evidence="7">
    <location>
        <begin position="943"/>
        <end position="964"/>
    </location>
</feature>
<dbReference type="InterPro" id="IPR029787">
    <property type="entry name" value="Nucleotide_cyclase"/>
</dbReference>
<dbReference type="InterPro" id="IPR001054">
    <property type="entry name" value="A/G_cyclase"/>
</dbReference>
<evidence type="ECO:0000256" key="1">
    <source>
        <dbReference type="ARBA" id="ARBA00004370"/>
    </source>
</evidence>
<dbReference type="EMBL" id="DS114761">
    <property type="protein sequence ID" value="EAX86010.1"/>
    <property type="molecule type" value="Genomic_DNA"/>
</dbReference>
<dbReference type="eggNOG" id="KOG1023">
    <property type="taxonomic scope" value="Eukaryota"/>
</dbReference>
<dbReference type="Gene3D" id="3.30.450.20">
    <property type="entry name" value="PAS domain"/>
    <property type="match status" value="1"/>
</dbReference>
<dbReference type="RefSeq" id="XP_001298940.1">
    <property type="nucleotide sequence ID" value="XM_001298939.1"/>
</dbReference>
<evidence type="ECO:0000256" key="3">
    <source>
        <dbReference type="ARBA" id="ARBA00022741"/>
    </source>
</evidence>
<protein>
    <submittedName>
        <fullName evidence="10">Adenylate and Guanylate cyclase catalytic domain containing protein</fullName>
    </submittedName>
</protein>
<evidence type="ECO:0000259" key="8">
    <source>
        <dbReference type="PROSITE" id="PS50112"/>
    </source>
</evidence>
<dbReference type="GO" id="GO:0005886">
    <property type="term" value="C:plasma membrane"/>
    <property type="evidence" value="ECO:0000318"/>
    <property type="project" value="GO_Central"/>
</dbReference>
<dbReference type="PANTHER" id="PTHR11920:SF335">
    <property type="entry name" value="GUANYLATE CYCLASE"/>
    <property type="match status" value="1"/>
</dbReference>
<dbReference type="InterPro" id="IPR035965">
    <property type="entry name" value="PAS-like_dom_sf"/>
</dbReference>
<feature type="transmembrane region" description="Helical" evidence="7">
    <location>
        <begin position="280"/>
        <end position="302"/>
    </location>
</feature>
<dbReference type="CDD" id="cd00130">
    <property type="entry name" value="PAS"/>
    <property type="match status" value="1"/>
</dbReference>
<keyword evidence="6" id="KW-0456">Lyase</keyword>
<dbReference type="PROSITE" id="PS50112">
    <property type="entry name" value="PAS"/>
    <property type="match status" value="1"/>
</dbReference>
<proteinExistence type="predicted"/>
<dbReference type="InterPro" id="IPR050401">
    <property type="entry name" value="Cyclic_nucleotide_synthase"/>
</dbReference>
<feature type="transmembrane region" description="Helical" evidence="7">
    <location>
        <begin position="691"/>
        <end position="709"/>
    </location>
</feature>
<feature type="transmembrane region" description="Helical" evidence="7">
    <location>
        <begin position="869"/>
        <end position="893"/>
    </location>
</feature>
<name>A2GA06_TRIV3</name>
<keyword evidence="4 7" id="KW-1133">Transmembrane helix</keyword>
<dbReference type="SMR" id="A2GA06"/>
<dbReference type="PANTHER" id="PTHR11920">
    <property type="entry name" value="GUANYLYL CYCLASE"/>
    <property type="match status" value="1"/>
</dbReference>
<accession>A2GA06</accession>
<dbReference type="PROSITE" id="PS50125">
    <property type="entry name" value="GUANYLATE_CYCLASE_2"/>
    <property type="match status" value="1"/>
</dbReference>
<feature type="transmembrane region" description="Helical" evidence="7">
    <location>
        <begin position="51"/>
        <end position="72"/>
    </location>
</feature>
<dbReference type="GO" id="GO:0006182">
    <property type="term" value="P:cGMP biosynthetic process"/>
    <property type="evidence" value="ECO:0000318"/>
    <property type="project" value="GO_Central"/>
</dbReference>
<feature type="domain" description="Guanylate cyclase" evidence="9">
    <location>
        <begin position="1371"/>
        <end position="1503"/>
    </location>
</feature>